<feature type="signal peptide" evidence="1">
    <location>
        <begin position="1"/>
        <end position="26"/>
    </location>
</feature>
<proteinExistence type="predicted"/>
<evidence type="ECO:0000313" key="2">
    <source>
        <dbReference type="EMBL" id="CAB3672520.1"/>
    </source>
</evidence>
<evidence type="ECO:0000256" key="1">
    <source>
        <dbReference type="SAM" id="SignalP"/>
    </source>
</evidence>
<gene>
    <name evidence="2" type="ORF">LMG24238_02178</name>
</gene>
<dbReference type="AlphaFoldDB" id="A0A6J5AKM6"/>
<accession>A0A6J5AKM6</accession>
<dbReference type="Pfam" id="PF13663">
    <property type="entry name" value="DUF4148"/>
    <property type="match status" value="1"/>
</dbReference>
<dbReference type="EMBL" id="CADIKC010000002">
    <property type="protein sequence ID" value="CAB3672520.1"/>
    <property type="molecule type" value="Genomic_DNA"/>
</dbReference>
<reference evidence="2 3" key="1">
    <citation type="submission" date="2020-04" db="EMBL/GenBank/DDBJ databases">
        <authorList>
            <person name="De Canck E."/>
        </authorList>
    </citation>
    <scope>NUCLEOTIDE SEQUENCE [LARGE SCALE GENOMIC DNA]</scope>
    <source>
        <strain evidence="2 3">LMG 24238</strain>
    </source>
</reference>
<dbReference type="RefSeq" id="WP_175050422.1">
    <property type="nucleotide sequence ID" value="NZ_CADIKC010000002.1"/>
</dbReference>
<evidence type="ECO:0000313" key="3">
    <source>
        <dbReference type="Proteomes" id="UP000494255"/>
    </source>
</evidence>
<keyword evidence="1" id="KW-0732">Signal</keyword>
<dbReference type="Proteomes" id="UP000494255">
    <property type="component" value="Unassembled WGS sequence"/>
</dbReference>
<keyword evidence="3" id="KW-1185">Reference proteome</keyword>
<sequence length="117" mass="11856">MNTRYFAAAVATAIAAAIAFPVAGYAQESSSTVTRAQVRAELIQLEGVGYQPGRANDPHYPTDIQAAEAAVAAQKGAESNVASGMGGVRSGSSDSGNRVTAGAALANAPFNSLYAHR</sequence>
<organism evidence="2 3">
    <name type="scientific">Paraburkholderia sediminicola</name>
    <dbReference type="NCBI Taxonomy" id="458836"/>
    <lineage>
        <taxon>Bacteria</taxon>
        <taxon>Pseudomonadati</taxon>
        <taxon>Pseudomonadota</taxon>
        <taxon>Betaproteobacteria</taxon>
        <taxon>Burkholderiales</taxon>
        <taxon>Burkholderiaceae</taxon>
        <taxon>Paraburkholderia</taxon>
    </lineage>
</organism>
<dbReference type="InterPro" id="IPR025421">
    <property type="entry name" value="DUF4148"/>
</dbReference>
<dbReference type="GeneID" id="97040812"/>
<evidence type="ECO:0008006" key="4">
    <source>
        <dbReference type="Google" id="ProtNLM"/>
    </source>
</evidence>
<protein>
    <recommendedName>
        <fullName evidence="4">DUF4148 domain-containing protein</fullName>
    </recommendedName>
</protein>
<feature type="chain" id="PRO_5026788279" description="DUF4148 domain-containing protein" evidence="1">
    <location>
        <begin position="27"/>
        <end position="117"/>
    </location>
</feature>
<name>A0A6J5AKM6_9BURK</name>